<feature type="transmembrane region" description="Helical" evidence="11">
    <location>
        <begin position="51"/>
        <end position="73"/>
    </location>
</feature>
<organism evidence="12 13">
    <name type="scientific">Hydrogenovibrio marinus</name>
    <dbReference type="NCBI Taxonomy" id="28885"/>
    <lineage>
        <taxon>Bacteria</taxon>
        <taxon>Pseudomonadati</taxon>
        <taxon>Pseudomonadota</taxon>
        <taxon>Gammaproteobacteria</taxon>
        <taxon>Thiotrichales</taxon>
        <taxon>Piscirickettsiaceae</taxon>
        <taxon>Hydrogenovibrio</taxon>
    </lineage>
</organism>
<keyword evidence="13" id="KW-1185">Reference proteome</keyword>
<protein>
    <recommendedName>
        <fullName evidence="3 11">Protein-export membrane protein SecG</fullName>
    </recommendedName>
</protein>
<keyword evidence="5 11" id="KW-1003">Cell membrane</keyword>
<evidence type="ECO:0000256" key="1">
    <source>
        <dbReference type="ARBA" id="ARBA00004651"/>
    </source>
</evidence>
<name>A0A066ZZD8_HYDMR</name>
<evidence type="ECO:0000256" key="10">
    <source>
        <dbReference type="ARBA" id="ARBA00023136"/>
    </source>
</evidence>
<proteinExistence type="inferred from homology"/>
<dbReference type="Proteomes" id="UP000027341">
    <property type="component" value="Unassembled WGS sequence"/>
</dbReference>
<accession>A0A066ZZD8</accession>
<dbReference type="RefSeq" id="WP_029909736.1">
    <property type="nucleotide sequence ID" value="NZ_AP020335.1"/>
</dbReference>
<dbReference type="GO" id="GO:0005886">
    <property type="term" value="C:plasma membrane"/>
    <property type="evidence" value="ECO:0007669"/>
    <property type="project" value="UniProtKB-SubCell"/>
</dbReference>
<dbReference type="STRING" id="28885.EI16_04100"/>
<comment type="caution">
    <text evidence="11">Lacks conserved residue(s) required for the propagation of feature annotation.</text>
</comment>
<dbReference type="InterPro" id="IPR004692">
    <property type="entry name" value="SecG"/>
</dbReference>
<dbReference type="GO" id="GO:0043952">
    <property type="term" value="P:protein transport by the Sec complex"/>
    <property type="evidence" value="ECO:0007669"/>
    <property type="project" value="TreeGrafter"/>
</dbReference>
<keyword evidence="8 11" id="KW-1133">Transmembrane helix</keyword>
<evidence type="ECO:0000313" key="13">
    <source>
        <dbReference type="Proteomes" id="UP000027341"/>
    </source>
</evidence>
<keyword evidence="4 11" id="KW-0813">Transport</keyword>
<evidence type="ECO:0000256" key="7">
    <source>
        <dbReference type="ARBA" id="ARBA00022927"/>
    </source>
</evidence>
<dbReference type="GO" id="GO:0009306">
    <property type="term" value="P:protein secretion"/>
    <property type="evidence" value="ECO:0007669"/>
    <property type="project" value="UniProtKB-UniRule"/>
</dbReference>
<comment type="function">
    <text evidence="11">Involved in protein export. Participates in an early event of protein translocation.</text>
</comment>
<keyword evidence="7 11" id="KW-0653">Protein transport</keyword>
<comment type="caution">
    <text evidence="12">The sequence shown here is derived from an EMBL/GenBank/DDBJ whole genome shotgun (WGS) entry which is preliminary data.</text>
</comment>
<dbReference type="Pfam" id="PF03840">
    <property type="entry name" value="SecG"/>
    <property type="match status" value="1"/>
</dbReference>
<evidence type="ECO:0000313" key="12">
    <source>
        <dbReference type="EMBL" id="KDN95490.1"/>
    </source>
</evidence>
<dbReference type="NCBIfam" id="TIGR00810">
    <property type="entry name" value="secG"/>
    <property type="match status" value="1"/>
</dbReference>
<comment type="subcellular location">
    <subcellularLocation>
        <location evidence="1 11">Cell membrane</location>
        <topology evidence="1 11">Multi-pass membrane protein</topology>
    </subcellularLocation>
</comment>
<evidence type="ECO:0000256" key="2">
    <source>
        <dbReference type="ARBA" id="ARBA00008445"/>
    </source>
</evidence>
<evidence type="ECO:0000256" key="9">
    <source>
        <dbReference type="ARBA" id="ARBA00023010"/>
    </source>
</evidence>
<dbReference type="GO" id="GO:0015450">
    <property type="term" value="F:protein-transporting ATPase activity"/>
    <property type="evidence" value="ECO:0007669"/>
    <property type="project" value="UniProtKB-UniRule"/>
</dbReference>
<dbReference type="PRINTS" id="PR01651">
    <property type="entry name" value="SECGEXPORT"/>
</dbReference>
<dbReference type="GO" id="GO:0065002">
    <property type="term" value="P:intracellular protein transmembrane transport"/>
    <property type="evidence" value="ECO:0007669"/>
    <property type="project" value="TreeGrafter"/>
</dbReference>
<evidence type="ECO:0000256" key="4">
    <source>
        <dbReference type="ARBA" id="ARBA00022448"/>
    </source>
</evidence>
<comment type="similarity">
    <text evidence="2 11">Belongs to the SecG family.</text>
</comment>
<evidence type="ECO:0000256" key="5">
    <source>
        <dbReference type="ARBA" id="ARBA00022475"/>
    </source>
</evidence>
<dbReference type="AlphaFoldDB" id="A0A066ZZD8"/>
<dbReference type="PANTHER" id="PTHR34182:SF1">
    <property type="entry name" value="PROTEIN-EXPORT MEMBRANE PROTEIN SECG"/>
    <property type="match status" value="1"/>
</dbReference>
<keyword evidence="6 11" id="KW-0812">Transmembrane</keyword>
<sequence length="107" mass="11131">MFSFVLTIHLVVAFILIVLVLLQHGKGADAGANFGGGSSQSVFGGGGSSSFLLKVTAVVAAIFFMTSLTLAYLGAKQVKGYQSVVQKPVVTTEKKNNNDTKAPVVPE</sequence>
<reference evidence="12 13" key="1">
    <citation type="submission" date="2014-04" db="EMBL/GenBank/DDBJ databases">
        <title>Draft genome sequence of Hydrogenovibrio marinus MH-110, a model organism for aerobic H2 metabolism.</title>
        <authorList>
            <person name="Cha H.J."/>
            <person name="Jo B.H."/>
            <person name="Hwang B.H."/>
        </authorList>
    </citation>
    <scope>NUCLEOTIDE SEQUENCE [LARGE SCALE GENOMIC DNA]</scope>
    <source>
        <strain evidence="12 13">MH-110</strain>
    </source>
</reference>
<evidence type="ECO:0000256" key="6">
    <source>
        <dbReference type="ARBA" id="ARBA00022692"/>
    </source>
</evidence>
<dbReference type="EMBL" id="JMIU01000001">
    <property type="protein sequence ID" value="KDN95490.1"/>
    <property type="molecule type" value="Genomic_DNA"/>
</dbReference>
<dbReference type="PANTHER" id="PTHR34182">
    <property type="entry name" value="PROTEIN-EXPORT MEMBRANE PROTEIN SECG"/>
    <property type="match status" value="1"/>
</dbReference>
<evidence type="ECO:0000256" key="8">
    <source>
        <dbReference type="ARBA" id="ARBA00022989"/>
    </source>
</evidence>
<gene>
    <name evidence="12" type="ORF">EI16_04100</name>
</gene>
<keyword evidence="9 11" id="KW-0811">Translocation</keyword>
<evidence type="ECO:0000256" key="3">
    <source>
        <dbReference type="ARBA" id="ARBA00017876"/>
    </source>
</evidence>
<evidence type="ECO:0000256" key="11">
    <source>
        <dbReference type="RuleBase" id="RU365087"/>
    </source>
</evidence>
<keyword evidence="10 11" id="KW-0472">Membrane</keyword>